<dbReference type="InterPro" id="IPR016169">
    <property type="entry name" value="FAD-bd_PCMH_sub2"/>
</dbReference>
<sequence length="427" mass="48357">MEVDWFLKLLNFIILLLGSGFFSGSEVAFFSLDKKKVDKHFKNNPFIHRHLITIISFPRRLLVTILIGNTLINVALSIIAVTLAFDIAMIFNLNLNLVITFQIILTTFLVLLFGELFPKMLATKSTYQFVKFAAIPIYIIGSILYPVSEFITEVIKISVSKIKFDKSKSALTTEEFSDLASLSTERGTIDENEKEIINSIVEFRETTVSEIMTPRVDIVAIAENKSVDDVIKIIGESGHSRIPVYRDNIDTITGVVFAKDLLKFINNDESKKQTKISSLVKKVLFVPESKKIGELLREFQTKKIHLAIVVDEYGGTAGLITLEDIIEEVVGDIWDEYDKAEKNIQQLAENKFLVNGNILLEDLASELNINFIDENDPDIDTLAGFVLKISGEIPKEGDSFIYKDFRITVKQLDRKRIRKVLLEKIPN</sequence>
<dbReference type="SUPFAM" id="SSF54631">
    <property type="entry name" value="CBS-domain pair"/>
    <property type="match status" value="1"/>
</dbReference>
<keyword evidence="6 8" id="KW-0472">Membrane</keyword>
<keyword evidence="2 8" id="KW-0812">Transmembrane</keyword>
<reference evidence="12" key="1">
    <citation type="journal article" date="2020" name="mSystems">
        <title>Genome- and Community-Level Interaction Insights into Carbon Utilization and Element Cycling Functions of Hydrothermarchaeota in Hydrothermal Sediment.</title>
        <authorList>
            <person name="Zhou Z."/>
            <person name="Liu Y."/>
            <person name="Xu W."/>
            <person name="Pan J."/>
            <person name="Luo Z.H."/>
            <person name="Li M."/>
        </authorList>
    </citation>
    <scope>NUCLEOTIDE SEQUENCE [LARGE SCALE GENOMIC DNA]</scope>
    <source>
        <strain evidence="12">SpSt-500</strain>
    </source>
</reference>
<accession>A0A832DJ63</accession>
<dbReference type="FunFam" id="3.10.580.10:FF:000002">
    <property type="entry name" value="Magnesium/cobalt efflux protein CorC"/>
    <property type="match status" value="1"/>
</dbReference>
<comment type="subcellular location">
    <subcellularLocation>
        <location evidence="1">Membrane</location>
        <topology evidence="1">Multi-pass membrane protein</topology>
    </subcellularLocation>
</comment>
<dbReference type="Gene3D" id="3.30.465.10">
    <property type="match status" value="1"/>
</dbReference>
<dbReference type="NCBIfam" id="TIGR03520">
    <property type="entry name" value="GldE"/>
    <property type="match status" value="1"/>
</dbReference>
<keyword evidence="5 7" id="KW-0129">CBS domain</keyword>
<comment type="caution">
    <text evidence="12">The sequence shown here is derived from an EMBL/GenBank/DDBJ whole genome shotgun (WGS) entry which is preliminary data.</text>
</comment>
<feature type="transmembrane region" description="Helical" evidence="9">
    <location>
        <begin position="129"/>
        <end position="147"/>
    </location>
</feature>
<dbReference type="InterPro" id="IPR000644">
    <property type="entry name" value="CBS_dom"/>
</dbReference>
<dbReference type="PANTHER" id="PTHR22777">
    <property type="entry name" value="HEMOLYSIN-RELATED"/>
    <property type="match status" value="1"/>
</dbReference>
<gene>
    <name evidence="12" type="primary">gldE</name>
    <name evidence="12" type="ORF">ENS56_03370</name>
</gene>
<evidence type="ECO:0000259" key="10">
    <source>
        <dbReference type="PROSITE" id="PS51371"/>
    </source>
</evidence>
<dbReference type="InterPro" id="IPR019862">
    <property type="entry name" value="Motility-assoc_prot_GldE"/>
</dbReference>
<dbReference type="PROSITE" id="PS51371">
    <property type="entry name" value="CBS"/>
    <property type="match status" value="2"/>
</dbReference>
<evidence type="ECO:0000256" key="8">
    <source>
        <dbReference type="PROSITE-ProRule" id="PRU01193"/>
    </source>
</evidence>
<dbReference type="SUPFAM" id="SSF56176">
    <property type="entry name" value="FAD-binding/transporter-associated domain-like"/>
    <property type="match status" value="1"/>
</dbReference>
<dbReference type="InterPro" id="IPR002550">
    <property type="entry name" value="CNNM"/>
</dbReference>
<dbReference type="PANTHER" id="PTHR22777:SF17">
    <property type="entry name" value="UPF0053 PROTEIN SLL0260"/>
    <property type="match status" value="1"/>
</dbReference>
<feature type="transmembrane region" description="Helical" evidence="9">
    <location>
        <begin position="61"/>
        <end position="85"/>
    </location>
</feature>
<evidence type="ECO:0000256" key="3">
    <source>
        <dbReference type="ARBA" id="ARBA00022737"/>
    </source>
</evidence>
<dbReference type="InterPro" id="IPR005170">
    <property type="entry name" value="Transptr-assoc_dom"/>
</dbReference>
<organism evidence="12">
    <name type="scientific">Ignavibacterium album</name>
    <dbReference type="NCBI Taxonomy" id="591197"/>
    <lineage>
        <taxon>Bacteria</taxon>
        <taxon>Pseudomonadati</taxon>
        <taxon>Ignavibacteriota</taxon>
        <taxon>Ignavibacteria</taxon>
        <taxon>Ignavibacteriales</taxon>
        <taxon>Ignavibacteriaceae</taxon>
        <taxon>Ignavibacterium</taxon>
    </lineage>
</organism>
<name>A0A832DJ63_9BACT</name>
<dbReference type="InterPro" id="IPR046342">
    <property type="entry name" value="CBS_dom_sf"/>
</dbReference>
<dbReference type="PROSITE" id="PS51846">
    <property type="entry name" value="CNNM"/>
    <property type="match status" value="1"/>
</dbReference>
<dbReference type="SMART" id="SM00116">
    <property type="entry name" value="CBS"/>
    <property type="match status" value="2"/>
</dbReference>
<evidence type="ECO:0000256" key="6">
    <source>
        <dbReference type="ARBA" id="ARBA00023136"/>
    </source>
</evidence>
<evidence type="ECO:0000256" key="9">
    <source>
        <dbReference type="SAM" id="Phobius"/>
    </source>
</evidence>
<keyword evidence="3" id="KW-0677">Repeat</keyword>
<evidence type="ECO:0000256" key="4">
    <source>
        <dbReference type="ARBA" id="ARBA00022989"/>
    </source>
</evidence>
<proteinExistence type="predicted"/>
<dbReference type="GO" id="GO:0050660">
    <property type="term" value="F:flavin adenine dinucleotide binding"/>
    <property type="evidence" value="ECO:0007669"/>
    <property type="project" value="InterPro"/>
</dbReference>
<feature type="transmembrane region" description="Helical" evidence="9">
    <location>
        <begin position="12"/>
        <end position="32"/>
    </location>
</feature>
<dbReference type="Gene3D" id="3.10.580.10">
    <property type="entry name" value="CBS-domain"/>
    <property type="match status" value="1"/>
</dbReference>
<feature type="domain" description="CBS" evidence="10">
    <location>
        <begin position="279"/>
        <end position="336"/>
    </location>
</feature>
<feature type="domain" description="CNNM transmembrane" evidence="11">
    <location>
        <begin position="1"/>
        <end position="193"/>
    </location>
</feature>
<evidence type="ECO:0000313" key="12">
    <source>
        <dbReference type="EMBL" id="HGT47054.1"/>
    </source>
</evidence>
<feature type="domain" description="CBS" evidence="10">
    <location>
        <begin position="212"/>
        <end position="272"/>
    </location>
</feature>
<feature type="transmembrane region" description="Helical" evidence="9">
    <location>
        <begin position="97"/>
        <end position="117"/>
    </location>
</feature>
<evidence type="ECO:0000256" key="2">
    <source>
        <dbReference type="ARBA" id="ARBA00022692"/>
    </source>
</evidence>
<dbReference type="CDD" id="cd04590">
    <property type="entry name" value="CBS_pair_CorC_HlyC_assoc"/>
    <property type="match status" value="1"/>
</dbReference>
<protein>
    <submittedName>
        <fullName evidence="12">Gliding motility-associated protein GldE</fullName>
    </submittedName>
</protein>
<dbReference type="AlphaFoldDB" id="A0A832DJ63"/>
<dbReference type="SMART" id="SM01091">
    <property type="entry name" value="CorC_HlyC"/>
    <property type="match status" value="1"/>
</dbReference>
<evidence type="ECO:0000256" key="1">
    <source>
        <dbReference type="ARBA" id="ARBA00004141"/>
    </source>
</evidence>
<dbReference type="Pfam" id="PF03471">
    <property type="entry name" value="CorC_HlyC"/>
    <property type="match status" value="1"/>
</dbReference>
<dbReference type="Pfam" id="PF01595">
    <property type="entry name" value="CNNM"/>
    <property type="match status" value="1"/>
</dbReference>
<evidence type="ECO:0000259" key="11">
    <source>
        <dbReference type="PROSITE" id="PS51846"/>
    </source>
</evidence>
<dbReference type="EMBL" id="DSVI01000004">
    <property type="protein sequence ID" value="HGT47054.1"/>
    <property type="molecule type" value="Genomic_DNA"/>
</dbReference>
<keyword evidence="4 8" id="KW-1133">Transmembrane helix</keyword>
<evidence type="ECO:0000256" key="7">
    <source>
        <dbReference type="PROSITE-ProRule" id="PRU00703"/>
    </source>
</evidence>
<dbReference type="InterPro" id="IPR044751">
    <property type="entry name" value="Ion_transp-like_CBS"/>
</dbReference>
<dbReference type="InterPro" id="IPR036318">
    <property type="entry name" value="FAD-bd_PCMH-like_sf"/>
</dbReference>
<evidence type="ECO:0000256" key="5">
    <source>
        <dbReference type="ARBA" id="ARBA00023122"/>
    </source>
</evidence>
<dbReference type="GO" id="GO:0005886">
    <property type="term" value="C:plasma membrane"/>
    <property type="evidence" value="ECO:0007669"/>
    <property type="project" value="TreeGrafter"/>
</dbReference>
<dbReference type="Pfam" id="PF00571">
    <property type="entry name" value="CBS"/>
    <property type="match status" value="2"/>
</dbReference>